<dbReference type="PATRIC" id="fig|502682.8.peg.990"/>
<gene>
    <name evidence="6" type="ORF">AAW01_04835</name>
</gene>
<dbReference type="STRING" id="502682.BMF35_a2393"/>
<reference evidence="6 7" key="1">
    <citation type="submission" date="2015-04" db="EMBL/GenBank/DDBJ databases">
        <title>The draft genome sequence of Erythrobacr gangjinensis K7-2.</title>
        <authorList>
            <person name="Zhuang L."/>
            <person name="Liu Y."/>
            <person name="Shao Z."/>
        </authorList>
    </citation>
    <scope>NUCLEOTIDE SEQUENCE [LARGE SCALE GENOMIC DNA]</scope>
    <source>
        <strain evidence="6 7">K7-2</strain>
    </source>
</reference>
<dbReference type="Gene3D" id="3.10.50.40">
    <property type="match status" value="1"/>
</dbReference>
<organism evidence="6 7">
    <name type="scientific">Aurantiacibacter gangjinensis</name>
    <dbReference type="NCBI Taxonomy" id="502682"/>
    <lineage>
        <taxon>Bacteria</taxon>
        <taxon>Pseudomonadati</taxon>
        <taxon>Pseudomonadota</taxon>
        <taxon>Alphaproteobacteria</taxon>
        <taxon>Sphingomonadales</taxon>
        <taxon>Erythrobacteraceae</taxon>
        <taxon>Aurantiacibacter</taxon>
    </lineage>
</organism>
<evidence type="ECO:0000256" key="3">
    <source>
        <dbReference type="ARBA" id="ARBA00023235"/>
    </source>
</evidence>
<dbReference type="PROSITE" id="PS50059">
    <property type="entry name" value="FKBP_PPIASE"/>
    <property type="match status" value="1"/>
</dbReference>
<protein>
    <recommendedName>
        <fullName evidence="5">Peptidyl-prolyl cis-trans isomerase</fullName>
        <ecNumber evidence="5">5.2.1.8</ecNumber>
    </recommendedName>
</protein>
<name>A0A0G9MT42_9SPHN</name>
<proteinExistence type="inferred from homology"/>
<dbReference type="Pfam" id="PF00254">
    <property type="entry name" value="FKBP_C"/>
    <property type="match status" value="1"/>
</dbReference>
<comment type="caution">
    <text evidence="6">The sequence shown here is derived from an EMBL/GenBank/DDBJ whole genome shotgun (WGS) entry which is preliminary data.</text>
</comment>
<dbReference type="OrthoDB" id="9812109at2"/>
<dbReference type="EC" id="5.2.1.8" evidence="5"/>
<evidence type="ECO:0000256" key="1">
    <source>
        <dbReference type="ARBA" id="ARBA00000971"/>
    </source>
</evidence>
<keyword evidence="3 4" id="KW-0413">Isomerase</keyword>
<dbReference type="AlphaFoldDB" id="A0A0G9MT42"/>
<keyword evidence="7" id="KW-1185">Reference proteome</keyword>
<dbReference type="PANTHER" id="PTHR45779:SF7">
    <property type="entry name" value="PEPTIDYLPROLYL ISOMERASE"/>
    <property type="match status" value="1"/>
</dbReference>
<dbReference type="GO" id="GO:0003755">
    <property type="term" value="F:peptidyl-prolyl cis-trans isomerase activity"/>
    <property type="evidence" value="ECO:0007669"/>
    <property type="project" value="UniProtKB-UniRule"/>
</dbReference>
<dbReference type="InterPro" id="IPR044609">
    <property type="entry name" value="FKBP2/11"/>
</dbReference>
<sequence length="176" mass="18309">MKKPVLPLIALGLAAASVVTATAQDMAAPAPGEVGSLEWHNAQQLALHERTAADGWSTLDGGIKFRRFGGDGSGPAPTVEDEITIHYHGTFPDGTVFDSSLERGEPATFPLSRLIRGWQTAIPYMGVGDSATVVIPAEQAYGLEGRGPIPGGATLIFNIDLLGIPSQPSVPPAISQ</sequence>
<evidence type="ECO:0000313" key="6">
    <source>
        <dbReference type="EMBL" id="KLE33694.1"/>
    </source>
</evidence>
<keyword evidence="2 4" id="KW-0697">Rotamase</keyword>
<dbReference type="InterPro" id="IPR001179">
    <property type="entry name" value="PPIase_FKBP_dom"/>
</dbReference>
<evidence type="ECO:0000256" key="5">
    <source>
        <dbReference type="RuleBase" id="RU003915"/>
    </source>
</evidence>
<evidence type="ECO:0000256" key="4">
    <source>
        <dbReference type="PROSITE-ProRule" id="PRU00277"/>
    </source>
</evidence>
<dbReference type="InterPro" id="IPR046357">
    <property type="entry name" value="PPIase_dom_sf"/>
</dbReference>
<accession>A0A0G9MT42</accession>
<dbReference type="RefSeq" id="WP_047006577.1">
    <property type="nucleotide sequence ID" value="NZ_CP018097.1"/>
</dbReference>
<evidence type="ECO:0000256" key="2">
    <source>
        <dbReference type="ARBA" id="ARBA00023110"/>
    </source>
</evidence>
<dbReference type="SUPFAM" id="SSF54534">
    <property type="entry name" value="FKBP-like"/>
    <property type="match status" value="1"/>
</dbReference>
<dbReference type="Proteomes" id="UP000053070">
    <property type="component" value="Unassembled WGS sequence"/>
</dbReference>
<evidence type="ECO:0000313" key="7">
    <source>
        <dbReference type="Proteomes" id="UP000053070"/>
    </source>
</evidence>
<comment type="catalytic activity">
    <reaction evidence="1 4 5">
        <text>[protein]-peptidylproline (omega=180) = [protein]-peptidylproline (omega=0)</text>
        <dbReference type="Rhea" id="RHEA:16237"/>
        <dbReference type="Rhea" id="RHEA-COMP:10747"/>
        <dbReference type="Rhea" id="RHEA-COMP:10748"/>
        <dbReference type="ChEBI" id="CHEBI:83833"/>
        <dbReference type="ChEBI" id="CHEBI:83834"/>
        <dbReference type="EC" id="5.2.1.8"/>
    </reaction>
</comment>
<dbReference type="PANTHER" id="PTHR45779">
    <property type="entry name" value="PEPTIDYLPROLYL ISOMERASE"/>
    <property type="match status" value="1"/>
</dbReference>
<dbReference type="EMBL" id="LBHC01000001">
    <property type="protein sequence ID" value="KLE33694.1"/>
    <property type="molecule type" value="Genomic_DNA"/>
</dbReference>
<dbReference type="KEGG" id="egn:BMF35_a2393"/>
<comment type="similarity">
    <text evidence="5">Belongs to the FKBP-type PPIase family.</text>
</comment>